<reference evidence="1 2" key="1">
    <citation type="submission" date="2020-02" db="EMBL/GenBank/DDBJ databases">
        <title>Genome sequence of strain CCNWXJ40-4.</title>
        <authorList>
            <person name="Gao J."/>
            <person name="Sun J."/>
        </authorList>
    </citation>
    <scope>NUCLEOTIDE SEQUENCE [LARGE SCALE GENOMIC DNA]</scope>
    <source>
        <strain evidence="1 2">CCNWXJ 40-4</strain>
    </source>
</reference>
<accession>A0A6G4WPM5</accession>
<name>A0A6G4WPM5_9HYPH</name>
<comment type="caution">
    <text evidence="1">The sequence shown here is derived from an EMBL/GenBank/DDBJ whole genome shotgun (WGS) entry which is preliminary data.</text>
</comment>
<dbReference type="AlphaFoldDB" id="A0A6G4WPM5"/>
<proteinExistence type="predicted"/>
<evidence type="ECO:0000313" key="1">
    <source>
        <dbReference type="EMBL" id="NGO56156.1"/>
    </source>
</evidence>
<protein>
    <submittedName>
        <fullName evidence="1">Uncharacterized protein</fullName>
    </submittedName>
</protein>
<dbReference type="EMBL" id="JAAKZF010000209">
    <property type="protein sequence ID" value="NGO56156.1"/>
    <property type="molecule type" value="Genomic_DNA"/>
</dbReference>
<dbReference type="RefSeq" id="WP_165034478.1">
    <property type="nucleotide sequence ID" value="NZ_JAAKZF010000209.1"/>
</dbReference>
<sequence length="50" mass="5668">MRVEVRLHGERQDAPPKMVSVDYELIVDTNESDQRLALICNCLDIVPVVS</sequence>
<organism evidence="1 2">
    <name type="scientific">Allomesorhizobium camelthorni</name>
    <dbReference type="NCBI Taxonomy" id="475069"/>
    <lineage>
        <taxon>Bacteria</taxon>
        <taxon>Pseudomonadati</taxon>
        <taxon>Pseudomonadota</taxon>
        <taxon>Alphaproteobacteria</taxon>
        <taxon>Hyphomicrobiales</taxon>
        <taxon>Phyllobacteriaceae</taxon>
        <taxon>Allomesorhizobium</taxon>
    </lineage>
</organism>
<dbReference type="Proteomes" id="UP001642900">
    <property type="component" value="Unassembled WGS sequence"/>
</dbReference>
<evidence type="ECO:0000313" key="2">
    <source>
        <dbReference type="Proteomes" id="UP001642900"/>
    </source>
</evidence>
<keyword evidence="2" id="KW-1185">Reference proteome</keyword>
<gene>
    <name evidence="1" type="ORF">G6N73_35270</name>
</gene>